<gene>
    <name evidence="1" type="ORF">CCAP1982_LOCUS21421</name>
</gene>
<sequence>MVFTRNSFEIFSCVNRGSSSILDSTRTTVTSSVEDFGRQSRGSSSTENVLPLKTLQTFHAIMMQFGNKFYLLIKALNEENLCPTFKQGGGGVIMWGCKAAGGVGNFEFIEGTMDRFAYFNILNCNLRQSVKNWG</sequence>
<organism evidence="1 2">
    <name type="scientific">Ceratitis capitata</name>
    <name type="common">Mediterranean fruit fly</name>
    <name type="synonym">Tephritis capitata</name>
    <dbReference type="NCBI Taxonomy" id="7213"/>
    <lineage>
        <taxon>Eukaryota</taxon>
        <taxon>Metazoa</taxon>
        <taxon>Ecdysozoa</taxon>
        <taxon>Arthropoda</taxon>
        <taxon>Hexapoda</taxon>
        <taxon>Insecta</taxon>
        <taxon>Pterygota</taxon>
        <taxon>Neoptera</taxon>
        <taxon>Endopterygota</taxon>
        <taxon>Diptera</taxon>
        <taxon>Brachycera</taxon>
        <taxon>Muscomorpha</taxon>
        <taxon>Tephritoidea</taxon>
        <taxon>Tephritidae</taxon>
        <taxon>Ceratitis</taxon>
        <taxon>Ceratitis</taxon>
    </lineage>
</organism>
<protein>
    <submittedName>
        <fullName evidence="1">(Mediterranean fruit fly) hypothetical protein</fullName>
    </submittedName>
</protein>
<evidence type="ECO:0000313" key="2">
    <source>
        <dbReference type="Proteomes" id="UP000606786"/>
    </source>
</evidence>
<accession>A0A811VGQ8</accession>
<dbReference type="AlphaFoldDB" id="A0A811VGQ8"/>
<dbReference type="Proteomes" id="UP000606786">
    <property type="component" value="Unassembled WGS sequence"/>
</dbReference>
<comment type="caution">
    <text evidence="1">The sequence shown here is derived from an EMBL/GenBank/DDBJ whole genome shotgun (WGS) entry which is preliminary data.</text>
</comment>
<dbReference type="EMBL" id="CAJHJT010000056">
    <property type="protein sequence ID" value="CAD7013353.1"/>
    <property type="molecule type" value="Genomic_DNA"/>
</dbReference>
<name>A0A811VGQ8_CERCA</name>
<dbReference type="GO" id="GO:0003676">
    <property type="term" value="F:nucleic acid binding"/>
    <property type="evidence" value="ECO:0007669"/>
    <property type="project" value="InterPro"/>
</dbReference>
<reference evidence="1" key="1">
    <citation type="submission" date="2020-11" db="EMBL/GenBank/DDBJ databases">
        <authorList>
            <person name="Whitehead M."/>
        </authorList>
    </citation>
    <scope>NUCLEOTIDE SEQUENCE</scope>
    <source>
        <strain evidence="1">EGII</strain>
    </source>
</reference>
<keyword evidence="2" id="KW-1185">Reference proteome</keyword>
<proteinExistence type="predicted"/>
<dbReference type="Gene3D" id="3.30.420.10">
    <property type="entry name" value="Ribonuclease H-like superfamily/Ribonuclease H"/>
    <property type="match status" value="1"/>
</dbReference>
<dbReference type="InterPro" id="IPR036397">
    <property type="entry name" value="RNaseH_sf"/>
</dbReference>
<evidence type="ECO:0000313" key="1">
    <source>
        <dbReference type="EMBL" id="CAD7013353.1"/>
    </source>
</evidence>